<evidence type="ECO:0000313" key="2">
    <source>
        <dbReference type="Proteomes" id="UP000410984"/>
    </source>
</evidence>
<dbReference type="EMBL" id="CABFPH010000004">
    <property type="protein sequence ID" value="VUD70026.1"/>
    <property type="molecule type" value="Genomic_DNA"/>
</dbReference>
<dbReference type="AlphaFoldDB" id="A0A509E6V5"/>
<proteinExistence type="predicted"/>
<dbReference type="Proteomes" id="UP000410984">
    <property type="component" value="Unassembled WGS sequence"/>
</dbReference>
<organism evidence="1 2">
    <name type="scientific">Methylobacterium symbioticum</name>
    <dbReference type="NCBI Taxonomy" id="2584084"/>
    <lineage>
        <taxon>Bacteria</taxon>
        <taxon>Pseudomonadati</taxon>
        <taxon>Pseudomonadota</taxon>
        <taxon>Alphaproteobacteria</taxon>
        <taxon>Hyphomicrobiales</taxon>
        <taxon>Methylobacteriaceae</taxon>
        <taxon>Methylobacterium</taxon>
    </lineage>
</organism>
<keyword evidence="2" id="KW-1185">Reference proteome</keyword>
<evidence type="ECO:0000313" key="1">
    <source>
        <dbReference type="EMBL" id="VUD70026.1"/>
    </source>
</evidence>
<reference evidence="1 2" key="1">
    <citation type="submission" date="2019-06" db="EMBL/GenBank/DDBJ databases">
        <authorList>
            <person name="Rodrigo-Torres L."/>
            <person name="Arahal R. D."/>
            <person name="Lucena T."/>
        </authorList>
    </citation>
    <scope>NUCLEOTIDE SEQUENCE [LARGE SCALE GENOMIC DNA]</scope>
    <source>
        <strain evidence="1 2">SB0023/3</strain>
    </source>
</reference>
<sequence length="66" mass="7140">MPDRPDAPLCVDDDACLELLCAALDGSDSARVDWLMRLCLLDSDASRRAGLARLAETADPLRVVLL</sequence>
<gene>
    <name evidence="1" type="ORF">MET9862_00587</name>
</gene>
<protein>
    <submittedName>
        <fullName evidence="1">Uncharacterized protein</fullName>
    </submittedName>
</protein>
<accession>A0A509E6V5</accession>
<dbReference type="RefSeq" id="WP_142581607.1">
    <property type="nucleotide sequence ID" value="NZ_CABFPH010000004.1"/>
</dbReference>
<name>A0A509E6V5_9HYPH</name>